<dbReference type="InterPro" id="IPR000667">
    <property type="entry name" value="Peptidase_S13"/>
</dbReference>
<feature type="signal peptide" evidence="3">
    <location>
        <begin position="1"/>
        <end position="18"/>
    </location>
</feature>
<dbReference type="PANTHER" id="PTHR30023:SF0">
    <property type="entry name" value="PENICILLIN-SENSITIVE CARBOXYPEPTIDASE A"/>
    <property type="match status" value="1"/>
</dbReference>
<dbReference type="AlphaFoldDB" id="A0A2A4B2I9"/>
<dbReference type="PANTHER" id="PTHR30023">
    <property type="entry name" value="D-ALANYL-D-ALANINE CARBOXYPEPTIDASE"/>
    <property type="match status" value="1"/>
</dbReference>
<dbReference type="Gene3D" id="3.50.80.20">
    <property type="entry name" value="D-Ala-D-Ala carboxypeptidase C, peptidase S13"/>
    <property type="match status" value="1"/>
</dbReference>
<keyword evidence="4" id="KW-0645">Protease</keyword>
<dbReference type="Gene3D" id="3.40.710.10">
    <property type="entry name" value="DD-peptidase/beta-lactamase superfamily"/>
    <property type="match status" value="1"/>
</dbReference>
<evidence type="ECO:0000256" key="3">
    <source>
        <dbReference type="SAM" id="SignalP"/>
    </source>
</evidence>
<dbReference type="Proteomes" id="UP000218366">
    <property type="component" value="Unassembled WGS sequence"/>
</dbReference>
<evidence type="ECO:0000256" key="1">
    <source>
        <dbReference type="ARBA" id="ARBA00006096"/>
    </source>
</evidence>
<comment type="similarity">
    <text evidence="1">Belongs to the peptidase S13 family.</text>
</comment>
<keyword evidence="4" id="KW-0121">Carboxypeptidase</keyword>
<feature type="chain" id="PRO_5012652635" evidence="3">
    <location>
        <begin position="19"/>
        <end position="451"/>
    </location>
</feature>
<dbReference type="GO" id="GO:0000270">
    <property type="term" value="P:peptidoglycan metabolic process"/>
    <property type="evidence" value="ECO:0007669"/>
    <property type="project" value="TreeGrafter"/>
</dbReference>
<dbReference type="SUPFAM" id="SSF56601">
    <property type="entry name" value="beta-lactamase/transpeptidase-like"/>
    <property type="match status" value="1"/>
</dbReference>
<organism evidence="4 5">
    <name type="scientific">Sphingomonas spermidinifaciens</name>
    <dbReference type="NCBI Taxonomy" id="1141889"/>
    <lineage>
        <taxon>Bacteria</taxon>
        <taxon>Pseudomonadati</taxon>
        <taxon>Pseudomonadota</taxon>
        <taxon>Alphaproteobacteria</taxon>
        <taxon>Sphingomonadales</taxon>
        <taxon>Sphingomonadaceae</taxon>
        <taxon>Sphingomonas</taxon>
    </lineage>
</organism>
<gene>
    <name evidence="4" type="primary">dacB</name>
    <name evidence="4" type="ORF">COC42_12590</name>
</gene>
<dbReference type="PRINTS" id="PR00922">
    <property type="entry name" value="DADACBPTASE3"/>
</dbReference>
<dbReference type="OrthoDB" id="5372081at2"/>
<name>A0A2A4B2I9_9SPHN</name>
<proteinExistence type="inferred from homology"/>
<sequence>MRRLAILLALLPCEPAGAQTPALADRVRAILATPDLAGTRWGILVINDAGREVVAIDPDARFVPASNSKLPAVLADMAAPAPVEGTGVALEGDDVVLVGAGDPWLSSAADCARDCLATLADAVAARTRRVRDVIGDDRRWVDERWGQGWSWNNLPTRSGAAISALSLDENVVALTVKPDGGVAEPSGWYRIEDRVEPGAATSLSIERLPRERTVVVRGTIAGAAPVTLAQPVDDPAAYAAHRFAGLLRARGVKVVGEVKARHRRPGEPPAALPLPIARLTPPPLAETYARTLKASQNLFAEMSLRRGSAEGTAASGLARYLALFDAAGAARTGWDFADGSGMSTYNRLSPRASVALLRWAAGQPFAATFRASLPIAGVDGTLAARFKGTALEGRLFAKTGSLNGASALSGYLTARSGRTLTFAIFANDMPGGAPPVTPAMDRALIEIAEAN</sequence>
<dbReference type="GO" id="GO:0006508">
    <property type="term" value="P:proteolysis"/>
    <property type="evidence" value="ECO:0007669"/>
    <property type="project" value="InterPro"/>
</dbReference>
<dbReference type="RefSeq" id="WP_096343656.1">
    <property type="nucleotide sequence ID" value="NZ_NWMW01000002.1"/>
</dbReference>
<dbReference type="GO" id="GO:0004185">
    <property type="term" value="F:serine-type carboxypeptidase activity"/>
    <property type="evidence" value="ECO:0007669"/>
    <property type="project" value="InterPro"/>
</dbReference>
<keyword evidence="2" id="KW-0378">Hydrolase</keyword>
<reference evidence="4 5" key="1">
    <citation type="submission" date="2017-09" db="EMBL/GenBank/DDBJ databases">
        <title>Sphingomonas spermidinifaciens 9NM-10, whole genome shotgun sequence.</title>
        <authorList>
            <person name="Feng G."/>
            <person name="Zhu H."/>
        </authorList>
    </citation>
    <scope>NUCLEOTIDE SEQUENCE [LARGE SCALE GENOMIC DNA]</scope>
    <source>
        <strain evidence="4 5">9NM-10</strain>
    </source>
</reference>
<evidence type="ECO:0000313" key="4">
    <source>
        <dbReference type="EMBL" id="PCD02277.1"/>
    </source>
</evidence>
<comment type="caution">
    <text evidence="4">The sequence shown here is derived from an EMBL/GenBank/DDBJ whole genome shotgun (WGS) entry which is preliminary data.</text>
</comment>
<evidence type="ECO:0000313" key="5">
    <source>
        <dbReference type="Proteomes" id="UP000218366"/>
    </source>
</evidence>
<keyword evidence="3" id="KW-0732">Signal</keyword>
<dbReference type="EMBL" id="NWMW01000002">
    <property type="protein sequence ID" value="PCD02277.1"/>
    <property type="molecule type" value="Genomic_DNA"/>
</dbReference>
<dbReference type="InterPro" id="IPR012338">
    <property type="entry name" value="Beta-lactam/transpept-like"/>
</dbReference>
<protein>
    <submittedName>
        <fullName evidence="4">D-alanyl-D-alanine carboxypeptidase/D-alanyl-D-alanine-endopeptidase</fullName>
    </submittedName>
</protein>
<accession>A0A2A4B2I9</accession>
<keyword evidence="5" id="KW-1185">Reference proteome</keyword>
<dbReference type="Pfam" id="PF02113">
    <property type="entry name" value="Peptidase_S13"/>
    <property type="match status" value="1"/>
</dbReference>
<dbReference type="NCBIfam" id="TIGR00666">
    <property type="entry name" value="PBP4"/>
    <property type="match status" value="1"/>
</dbReference>
<evidence type="ECO:0000256" key="2">
    <source>
        <dbReference type="ARBA" id="ARBA00022801"/>
    </source>
</evidence>